<keyword evidence="3" id="KW-1185">Reference proteome</keyword>
<feature type="region of interest" description="Disordered" evidence="1">
    <location>
        <begin position="1"/>
        <end position="30"/>
    </location>
</feature>
<evidence type="ECO:0000313" key="3">
    <source>
        <dbReference type="Proteomes" id="UP000829196"/>
    </source>
</evidence>
<dbReference type="EMBL" id="JAGYWB010000013">
    <property type="protein sequence ID" value="KAI0500518.1"/>
    <property type="molecule type" value="Genomic_DNA"/>
</dbReference>
<dbReference type="PANTHER" id="PTHR35698:SF2">
    <property type="entry name" value="DNA-BINDING PROTEIN RHL1"/>
    <property type="match status" value="1"/>
</dbReference>
<feature type="compositionally biased region" description="Basic and acidic residues" evidence="1">
    <location>
        <begin position="334"/>
        <end position="345"/>
    </location>
</feature>
<dbReference type="InterPro" id="IPR038859">
    <property type="entry name" value="RHL1"/>
</dbReference>
<feature type="compositionally biased region" description="Basic and acidic residues" evidence="1">
    <location>
        <begin position="1"/>
        <end position="11"/>
    </location>
</feature>
<accession>A0A8T3AWY7</accession>
<evidence type="ECO:0000313" key="2">
    <source>
        <dbReference type="EMBL" id="KAI0500518.1"/>
    </source>
</evidence>
<feature type="compositionally biased region" description="Polar residues" evidence="1">
    <location>
        <begin position="234"/>
        <end position="251"/>
    </location>
</feature>
<sequence>MGRKAEKDEKAPPTGDPESEEKKRLRSLAVSKKILRRSPANASAPLEPSKAVVKLQGRDIVKRGQRKSRYLFSFPGLIAPLTGGKIGDLANLATKNPVLYLEFPQGRMKLFGTHVYPKNKYLTLQLTKSAKGVMCEDVFESLIVFSEAWWIGQKEENPEEYQLEFPKDLKEGKDCDYDFKGGAGATYDEASGGQKSGKEYVNPPSPDNELESDGSDDFSTVISKDAKMPIETTPLRQSARTSRKTLNVSYAESSSEKDSTDSDTEAIEADELRINAEADTKANRPIVCSPKNDAIVTKENLAEEAKQTLQKSSRKSPNKKGKLVQARLSSLFEKVADKKSKRTVDDTLGTKSPSSKRQRLLAMEKTDAVMVKTSSNKGKKSREKSGTGSKTAAMKKRSQEVDDWSDDISSESQNEDEDGDDDWVA</sequence>
<dbReference type="OrthoDB" id="568248at2759"/>
<dbReference type="PANTHER" id="PTHR35698">
    <property type="entry name" value="DNA-BINDING PROTEIN RHL1"/>
    <property type="match status" value="1"/>
</dbReference>
<protein>
    <recommendedName>
        <fullName evidence="4">DNA-binding protein RHL1</fullName>
    </recommendedName>
</protein>
<gene>
    <name evidence="2" type="ORF">KFK09_018732</name>
</gene>
<evidence type="ECO:0000256" key="1">
    <source>
        <dbReference type="SAM" id="MobiDB-lite"/>
    </source>
</evidence>
<dbReference type="AlphaFoldDB" id="A0A8T3AWY7"/>
<feature type="compositionally biased region" description="Acidic residues" evidence="1">
    <location>
        <begin position="401"/>
        <end position="425"/>
    </location>
</feature>
<name>A0A8T3AWY7_DENNO</name>
<evidence type="ECO:0008006" key="4">
    <source>
        <dbReference type="Google" id="ProtNLM"/>
    </source>
</evidence>
<feature type="region of interest" description="Disordered" evidence="1">
    <location>
        <begin position="186"/>
        <end position="266"/>
    </location>
</feature>
<organism evidence="2 3">
    <name type="scientific">Dendrobium nobile</name>
    <name type="common">Orchid</name>
    <dbReference type="NCBI Taxonomy" id="94219"/>
    <lineage>
        <taxon>Eukaryota</taxon>
        <taxon>Viridiplantae</taxon>
        <taxon>Streptophyta</taxon>
        <taxon>Embryophyta</taxon>
        <taxon>Tracheophyta</taxon>
        <taxon>Spermatophyta</taxon>
        <taxon>Magnoliopsida</taxon>
        <taxon>Liliopsida</taxon>
        <taxon>Asparagales</taxon>
        <taxon>Orchidaceae</taxon>
        <taxon>Epidendroideae</taxon>
        <taxon>Malaxideae</taxon>
        <taxon>Dendrobiinae</taxon>
        <taxon>Dendrobium</taxon>
    </lineage>
</organism>
<reference evidence="2" key="1">
    <citation type="journal article" date="2022" name="Front. Genet.">
        <title>Chromosome-Scale Assembly of the Dendrobium nobile Genome Provides Insights Into the Molecular Mechanism of the Biosynthesis of the Medicinal Active Ingredient of Dendrobium.</title>
        <authorList>
            <person name="Xu Q."/>
            <person name="Niu S.-C."/>
            <person name="Li K.-L."/>
            <person name="Zheng P.-J."/>
            <person name="Zhang X.-J."/>
            <person name="Jia Y."/>
            <person name="Liu Y."/>
            <person name="Niu Y.-X."/>
            <person name="Yu L.-H."/>
            <person name="Chen D.-F."/>
            <person name="Zhang G.-Q."/>
        </authorList>
    </citation>
    <scope>NUCLEOTIDE SEQUENCE</scope>
    <source>
        <tissue evidence="2">Leaf</tissue>
    </source>
</reference>
<comment type="caution">
    <text evidence="2">The sequence shown here is derived from an EMBL/GenBank/DDBJ whole genome shotgun (WGS) entry which is preliminary data.</text>
</comment>
<feature type="region of interest" description="Disordered" evidence="1">
    <location>
        <begin position="303"/>
        <end position="425"/>
    </location>
</feature>
<dbReference type="GO" id="GO:0003677">
    <property type="term" value="F:DNA binding"/>
    <property type="evidence" value="ECO:0007669"/>
    <property type="project" value="InterPro"/>
</dbReference>
<dbReference type="Proteomes" id="UP000829196">
    <property type="component" value="Unassembled WGS sequence"/>
</dbReference>
<proteinExistence type="predicted"/>
<feature type="compositionally biased region" description="Basic residues" evidence="1">
    <location>
        <begin position="312"/>
        <end position="322"/>
    </location>
</feature>
<dbReference type="GO" id="GO:0042023">
    <property type="term" value="P:DNA endoreduplication"/>
    <property type="evidence" value="ECO:0007669"/>
    <property type="project" value="InterPro"/>
</dbReference>